<name>A0ABZ2TQ54_9BACT</name>
<gene>
    <name evidence="12" type="ORF">LQ356_02470</name>
</gene>
<comment type="pathway">
    <text evidence="1">Cofactor biosynthesis; FAD biosynthesis; FAD from FMN: step 1/1.</text>
</comment>
<organism evidence="12 13">
    <name type="scientific">Metamycoplasma faucium</name>
    <dbReference type="NCBI Taxonomy" id="56142"/>
    <lineage>
        <taxon>Bacteria</taxon>
        <taxon>Bacillati</taxon>
        <taxon>Mycoplasmatota</taxon>
        <taxon>Mycoplasmoidales</taxon>
        <taxon>Metamycoplasmataceae</taxon>
        <taxon>Metamycoplasma</taxon>
    </lineage>
</organism>
<dbReference type="RefSeq" id="WP_405311284.1">
    <property type="nucleotide sequence ID" value="NZ_CP088155.1"/>
</dbReference>
<protein>
    <recommendedName>
        <fullName evidence="2">FAD synthase</fullName>
        <ecNumber evidence="2">2.7.7.2</ecNumber>
    </recommendedName>
</protein>
<evidence type="ECO:0000256" key="8">
    <source>
        <dbReference type="ARBA" id="ARBA00022827"/>
    </source>
</evidence>
<dbReference type="InterPro" id="IPR015864">
    <property type="entry name" value="FAD_synthase"/>
</dbReference>
<dbReference type="EMBL" id="CP088155">
    <property type="protein sequence ID" value="WYM97061.1"/>
    <property type="molecule type" value="Genomic_DNA"/>
</dbReference>
<evidence type="ECO:0000256" key="10">
    <source>
        <dbReference type="ARBA" id="ARBA00049494"/>
    </source>
</evidence>
<keyword evidence="13" id="KW-1185">Reference proteome</keyword>
<keyword evidence="8" id="KW-0274">FAD</keyword>
<comment type="catalytic activity">
    <reaction evidence="10">
        <text>FMN + ATP + H(+) = FAD + diphosphate</text>
        <dbReference type="Rhea" id="RHEA:17237"/>
        <dbReference type="ChEBI" id="CHEBI:15378"/>
        <dbReference type="ChEBI" id="CHEBI:30616"/>
        <dbReference type="ChEBI" id="CHEBI:33019"/>
        <dbReference type="ChEBI" id="CHEBI:57692"/>
        <dbReference type="ChEBI" id="CHEBI:58210"/>
        <dbReference type="EC" id="2.7.7.2"/>
    </reaction>
</comment>
<evidence type="ECO:0000313" key="12">
    <source>
        <dbReference type="EMBL" id="WYM97061.1"/>
    </source>
</evidence>
<dbReference type="SUPFAM" id="SSF52374">
    <property type="entry name" value="Nucleotidylyl transferase"/>
    <property type="match status" value="1"/>
</dbReference>
<dbReference type="Pfam" id="PF06574">
    <property type="entry name" value="FAD_syn"/>
    <property type="match status" value="1"/>
</dbReference>
<accession>A0ABZ2TQ54</accession>
<dbReference type="EC" id="2.7.7.2" evidence="2"/>
<keyword evidence="3" id="KW-0285">Flavoprotein</keyword>
<sequence length="280" mass="32495">MKIFNWNLNEKLNTNDNLILCLGGFESLHLGHNELFKLAKSYKNDNPNSKLAISIFANSIKNNEVIEKKLLQLKVRLYILANLDFDYVFIITPNKEIINISDNKFIEELKKMNIKTIICGQDYRFGFNHQGDISKLKKHFNVHVASEKKVNHSKISTHLIKELISEGNINYANELLLEKYALIIKADKFIFHLPENIIKIKSGIYVVNAIIKDIEYHGLCLISKYSNDNKLYLFDITTIPSKHQEIYTEFLGAIRYIDAKQNDNINDEDLKIAKKYLESI</sequence>
<keyword evidence="6" id="KW-0548">Nucleotidyltransferase</keyword>
<keyword evidence="5" id="KW-0808">Transferase</keyword>
<evidence type="ECO:0000256" key="5">
    <source>
        <dbReference type="ARBA" id="ARBA00022679"/>
    </source>
</evidence>
<evidence type="ECO:0000256" key="6">
    <source>
        <dbReference type="ARBA" id="ARBA00022695"/>
    </source>
</evidence>
<dbReference type="Proteomes" id="UP001622612">
    <property type="component" value="Chromosome"/>
</dbReference>
<dbReference type="NCBIfam" id="NF045965">
    <property type="entry name" value="RibF_rel"/>
    <property type="match status" value="1"/>
</dbReference>
<evidence type="ECO:0000313" key="13">
    <source>
        <dbReference type="Proteomes" id="UP001622612"/>
    </source>
</evidence>
<keyword evidence="7" id="KW-0547">Nucleotide-binding</keyword>
<evidence type="ECO:0000256" key="9">
    <source>
        <dbReference type="ARBA" id="ARBA00022840"/>
    </source>
</evidence>
<evidence type="ECO:0000256" key="3">
    <source>
        <dbReference type="ARBA" id="ARBA00022630"/>
    </source>
</evidence>
<feature type="domain" description="FAD synthetase" evidence="11">
    <location>
        <begin position="14"/>
        <end position="157"/>
    </location>
</feature>
<keyword evidence="4" id="KW-0288">FMN</keyword>
<proteinExistence type="predicted"/>
<evidence type="ECO:0000256" key="4">
    <source>
        <dbReference type="ARBA" id="ARBA00022643"/>
    </source>
</evidence>
<dbReference type="InterPro" id="IPR014729">
    <property type="entry name" value="Rossmann-like_a/b/a_fold"/>
</dbReference>
<dbReference type="NCBIfam" id="NF005518">
    <property type="entry name" value="PRK07143.1"/>
    <property type="match status" value="1"/>
</dbReference>
<dbReference type="Gene3D" id="3.40.50.620">
    <property type="entry name" value="HUPs"/>
    <property type="match status" value="1"/>
</dbReference>
<keyword evidence="9" id="KW-0067">ATP-binding</keyword>
<evidence type="ECO:0000256" key="2">
    <source>
        <dbReference type="ARBA" id="ARBA00012393"/>
    </source>
</evidence>
<reference evidence="12" key="1">
    <citation type="submission" date="2021-11" db="EMBL/GenBank/DDBJ databases">
        <title>The first genome sequence of unculturable Mycoplasma faucium obtained by de novo assembly of metagenomic reads.</title>
        <authorList>
            <person name="Sabat A.J."/>
            <person name="Bathoorn E."/>
            <person name="Akkerboom V."/>
            <person name="Friedrich A.W."/>
        </authorList>
    </citation>
    <scope>NUCLEOTIDE SEQUENCE [LARGE SCALE GENOMIC DNA]</scope>
    <source>
        <strain evidence="12">UMCG-MFM1</strain>
    </source>
</reference>
<evidence type="ECO:0000259" key="11">
    <source>
        <dbReference type="Pfam" id="PF06574"/>
    </source>
</evidence>
<evidence type="ECO:0000256" key="7">
    <source>
        <dbReference type="ARBA" id="ARBA00022741"/>
    </source>
</evidence>
<evidence type="ECO:0000256" key="1">
    <source>
        <dbReference type="ARBA" id="ARBA00004726"/>
    </source>
</evidence>